<evidence type="ECO:0000313" key="2">
    <source>
        <dbReference type="EMBL" id="MBX49657.1"/>
    </source>
</evidence>
<dbReference type="AlphaFoldDB" id="A0A2P2P4K4"/>
<organism evidence="2">
    <name type="scientific">Rhizophora mucronata</name>
    <name type="common">Asiatic mangrove</name>
    <dbReference type="NCBI Taxonomy" id="61149"/>
    <lineage>
        <taxon>Eukaryota</taxon>
        <taxon>Viridiplantae</taxon>
        <taxon>Streptophyta</taxon>
        <taxon>Embryophyta</taxon>
        <taxon>Tracheophyta</taxon>
        <taxon>Spermatophyta</taxon>
        <taxon>Magnoliopsida</taxon>
        <taxon>eudicotyledons</taxon>
        <taxon>Gunneridae</taxon>
        <taxon>Pentapetalae</taxon>
        <taxon>rosids</taxon>
        <taxon>fabids</taxon>
        <taxon>Malpighiales</taxon>
        <taxon>Rhizophoraceae</taxon>
        <taxon>Rhizophora</taxon>
    </lineage>
</organism>
<accession>A0A2P2P4K4</accession>
<protein>
    <submittedName>
        <fullName evidence="2">Uncharacterized protein</fullName>
    </submittedName>
</protein>
<dbReference type="EMBL" id="GGEC01069173">
    <property type="protein sequence ID" value="MBX49657.1"/>
    <property type="molecule type" value="Transcribed_RNA"/>
</dbReference>
<reference evidence="2" key="1">
    <citation type="submission" date="2018-02" db="EMBL/GenBank/DDBJ databases">
        <title>Rhizophora mucronata_Transcriptome.</title>
        <authorList>
            <person name="Meera S.P."/>
            <person name="Sreeshan A."/>
            <person name="Augustine A."/>
        </authorList>
    </citation>
    <scope>NUCLEOTIDE SEQUENCE</scope>
    <source>
        <tissue evidence="2">Leaf</tissue>
    </source>
</reference>
<sequence length="24" mass="2716">MQAAHWQFHPEPLNSKLPSPLATD</sequence>
<proteinExistence type="predicted"/>
<evidence type="ECO:0000256" key="1">
    <source>
        <dbReference type="SAM" id="MobiDB-lite"/>
    </source>
</evidence>
<feature type="region of interest" description="Disordered" evidence="1">
    <location>
        <begin position="1"/>
        <end position="24"/>
    </location>
</feature>
<name>A0A2P2P4K4_RHIMU</name>